<feature type="region of interest" description="Disordered" evidence="1">
    <location>
        <begin position="1"/>
        <end position="25"/>
    </location>
</feature>
<protein>
    <submittedName>
        <fullName evidence="2">Uncharacterized protein</fullName>
    </submittedName>
</protein>
<dbReference type="EMBL" id="AB744215">
    <property type="protein sequence ID" value="BAM93313.1"/>
    <property type="molecule type" value="Genomic_DNA"/>
</dbReference>
<name>M1VQK2_9SPHN</name>
<proteinExistence type="predicted"/>
<dbReference type="AlphaFoldDB" id="M1VQK2"/>
<accession>M1VQK2</accession>
<reference evidence="2" key="1">
    <citation type="journal article" date="2013" name="Appl. Environ. Microbiol.">
        <title>Bacterial Cytochrome P450 System Catabolizing the Fusarium Toxin Deoxynivalenol.</title>
        <authorList>
            <person name="Ito M."/>
            <person name="Sato I."/>
            <person name="Ishizaka M."/>
            <person name="Yoshida S."/>
            <person name="Koitabashi M."/>
            <person name="Yoshida S."/>
            <person name="Tsushima S."/>
        </authorList>
    </citation>
    <scope>NUCLEOTIDE SEQUENCE</scope>
    <source>
        <strain evidence="2">KSM1</strain>
    </source>
</reference>
<sequence>MDHLKHQTPRQTAKPPIHRLPGWEMDWRHPPFTPRADEIADRVQNFAKVGPSLATRRARLWQERLHSRPFPSVRSLG</sequence>
<organism evidence="2">
    <name type="scientific">Sphingomonas sp. KSM1</name>
    <dbReference type="NCBI Taxonomy" id="1228049"/>
    <lineage>
        <taxon>Bacteria</taxon>
        <taxon>Pseudomonadati</taxon>
        <taxon>Pseudomonadota</taxon>
        <taxon>Alphaproteobacteria</taxon>
        <taxon>Sphingomonadales</taxon>
        <taxon>Sphingomonadaceae</taxon>
        <taxon>Sphingomonas</taxon>
    </lineage>
</organism>
<evidence type="ECO:0000256" key="1">
    <source>
        <dbReference type="SAM" id="MobiDB-lite"/>
    </source>
</evidence>
<evidence type="ECO:0000313" key="2">
    <source>
        <dbReference type="EMBL" id="BAM93313.1"/>
    </source>
</evidence>